<protein>
    <submittedName>
        <fullName evidence="1">Uncharacterized protein</fullName>
    </submittedName>
</protein>
<organism evidence="1 2">
    <name type="scientific">Alteromonas salexigens</name>
    <dbReference type="NCBI Taxonomy" id="2982530"/>
    <lineage>
        <taxon>Bacteria</taxon>
        <taxon>Pseudomonadati</taxon>
        <taxon>Pseudomonadota</taxon>
        <taxon>Gammaproteobacteria</taxon>
        <taxon>Alteromonadales</taxon>
        <taxon>Alteromonadaceae</taxon>
        <taxon>Alteromonas/Salinimonas group</taxon>
        <taxon>Alteromonas</taxon>
    </lineage>
</organism>
<reference evidence="2" key="1">
    <citation type="submission" date="2023-07" db="EMBL/GenBank/DDBJ databases">
        <title>Study on multiphase classification of strain Alteromonas salexigens isolated from the Yellow Sea.</title>
        <authorList>
            <person name="Sun L."/>
        </authorList>
    </citation>
    <scope>NUCLEOTIDE SEQUENCE [LARGE SCALE GENOMIC DNA]</scope>
    <source>
        <strain evidence="2">ASW11-19</strain>
    </source>
</reference>
<evidence type="ECO:0000313" key="1">
    <source>
        <dbReference type="EMBL" id="MCU7555179.1"/>
    </source>
</evidence>
<dbReference type="RefSeq" id="WP_262994582.1">
    <property type="nucleotide sequence ID" value="NZ_JAOTJC010000008.1"/>
</dbReference>
<accession>A0ABT2VTJ3</accession>
<dbReference type="EMBL" id="JAOTJC010000008">
    <property type="protein sequence ID" value="MCU7555179.1"/>
    <property type="molecule type" value="Genomic_DNA"/>
</dbReference>
<proteinExistence type="predicted"/>
<name>A0ABT2VTJ3_9ALTE</name>
<sequence>MTSKSIPELLKRSLQSHMEEADLRDDAEMQALMGKLNTLSAKVAAAKAQVMARRANKKN</sequence>
<gene>
    <name evidence="1" type="ORF">OCL06_11285</name>
</gene>
<comment type="caution">
    <text evidence="1">The sequence shown here is derived from an EMBL/GenBank/DDBJ whole genome shotgun (WGS) entry which is preliminary data.</text>
</comment>
<evidence type="ECO:0000313" key="2">
    <source>
        <dbReference type="Proteomes" id="UP001209257"/>
    </source>
</evidence>
<keyword evidence="2" id="KW-1185">Reference proteome</keyword>
<dbReference type="Proteomes" id="UP001209257">
    <property type="component" value="Unassembled WGS sequence"/>
</dbReference>